<reference evidence="3 4" key="1">
    <citation type="journal article" date="2015" name="Stand. Genomic Sci.">
        <title>Genomic Encyclopedia of Bacterial and Archaeal Type Strains, Phase III: the genomes of soil and plant-associated and newly described type strains.</title>
        <authorList>
            <person name="Whitman W.B."/>
            <person name="Woyke T."/>
            <person name="Klenk H.P."/>
            <person name="Zhou Y."/>
            <person name="Lilburn T.G."/>
            <person name="Beck B.J."/>
            <person name="De Vos P."/>
            <person name="Vandamme P."/>
            <person name="Eisen J.A."/>
            <person name="Garrity G."/>
            <person name="Hugenholtz P."/>
            <person name="Kyrpides N.C."/>
        </authorList>
    </citation>
    <scope>NUCLEOTIDE SEQUENCE [LARGE SCALE GENOMIC DNA]</scope>
    <source>
        <strain evidence="3 4">CV53</strain>
    </source>
</reference>
<keyword evidence="2" id="KW-0472">Membrane</keyword>
<dbReference type="NCBIfam" id="NF037959">
    <property type="entry name" value="MFS_SpdSyn"/>
    <property type="match status" value="1"/>
</dbReference>
<dbReference type="Gene3D" id="1.20.1250.20">
    <property type="entry name" value="MFS general substrate transporter like domains"/>
    <property type="match status" value="1"/>
</dbReference>
<dbReference type="Proteomes" id="UP000295689">
    <property type="component" value="Unassembled WGS sequence"/>
</dbReference>
<feature type="transmembrane region" description="Helical" evidence="2">
    <location>
        <begin position="130"/>
        <end position="153"/>
    </location>
</feature>
<comment type="caution">
    <text evidence="3">The sequence shown here is derived from an EMBL/GenBank/DDBJ whole genome shotgun (WGS) entry which is preliminary data.</text>
</comment>
<dbReference type="GO" id="GO:0006596">
    <property type="term" value="P:polyamine biosynthetic process"/>
    <property type="evidence" value="ECO:0007669"/>
    <property type="project" value="UniProtKB-KW"/>
</dbReference>
<dbReference type="Pfam" id="PF01564">
    <property type="entry name" value="Spermine_synth"/>
    <property type="match status" value="1"/>
</dbReference>
<keyword evidence="2" id="KW-0812">Transmembrane</keyword>
<dbReference type="PANTHER" id="PTHR43317:SF1">
    <property type="entry name" value="THERMOSPERMINE SYNTHASE ACAULIS5"/>
    <property type="match status" value="1"/>
</dbReference>
<dbReference type="CDD" id="cd06174">
    <property type="entry name" value="MFS"/>
    <property type="match status" value="1"/>
</dbReference>
<dbReference type="AlphaFoldDB" id="A0A4R2AWL5"/>
<organism evidence="3 4">
    <name type="scientific">Mesobacillus foraminis</name>
    <dbReference type="NCBI Taxonomy" id="279826"/>
    <lineage>
        <taxon>Bacteria</taxon>
        <taxon>Bacillati</taxon>
        <taxon>Bacillota</taxon>
        <taxon>Bacilli</taxon>
        <taxon>Bacillales</taxon>
        <taxon>Bacillaceae</taxon>
        <taxon>Mesobacillus</taxon>
    </lineage>
</organism>
<dbReference type="InterPro" id="IPR029063">
    <property type="entry name" value="SAM-dependent_MTases_sf"/>
</dbReference>
<proteinExistence type="predicted"/>
<name>A0A4R2AWL5_9BACI</name>
<keyword evidence="4" id="KW-1185">Reference proteome</keyword>
<dbReference type="SUPFAM" id="SSF53335">
    <property type="entry name" value="S-adenosyl-L-methionine-dependent methyltransferases"/>
    <property type="match status" value="1"/>
</dbReference>
<evidence type="ECO:0000256" key="1">
    <source>
        <dbReference type="ARBA" id="ARBA00023115"/>
    </source>
</evidence>
<dbReference type="Gene3D" id="3.40.50.150">
    <property type="entry name" value="Vaccinia Virus protein VP39"/>
    <property type="match status" value="1"/>
</dbReference>
<feature type="transmembrane region" description="Helical" evidence="2">
    <location>
        <begin position="60"/>
        <end position="78"/>
    </location>
</feature>
<evidence type="ECO:0000313" key="3">
    <source>
        <dbReference type="EMBL" id="TCN18407.1"/>
    </source>
</evidence>
<evidence type="ECO:0000313" key="4">
    <source>
        <dbReference type="Proteomes" id="UP000295689"/>
    </source>
</evidence>
<feature type="transmembrane region" description="Helical" evidence="2">
    <location>
        <begin position="159"/>
        <end position="179"/>
    </location>
</feature>
<dbReference type="PANTHER" id="PTHR43317">
    <property type="entry name" value="THERMOSPERMINE SYNTHASE ACAULIS5"/>
    <property type="match status" value="1"/>
</dbReference>
<evidence type="ECO:0000256" key="2">
    <source>
        <dbReference type="SAM" id="Phobius"/>
    </source>
</evidence>
<sequence length="460" mass="51695">MFIVSFVLMGLEMTATRLIAPSFGNTVYTWGIVISVFLIGSSIGYMIGGFLADRSSGSQWMFWLYLLGMLLIGMIPVIKNSVFPFLEVLTSVLGTTVGVLILYFIPNILFSIIATMLMKDGLEEVVTGKVIGNLHTSSALGSVLGTLVTTFLLIPFTDIHTVIATLVGMLFVAFLIYFYLHKKIKILLLFLPTISVLLPFVPDNLSSFGLLYEETSLYHDIQVYETDEFEGVPGEYRYLTFGNDDTIQGIMNMEAPETLLLEYTQHIWEVVDSFAANSDRIFMVGHGIGSLTSKFESEIEEVRVAELDKGVLEASKKYFLYKGNSVEIGDGRKILQEQSKLFDVIVLDAYHDTRQIPFHLITQEFFTLTKEKLQDDGLLVINAIGRPKDDLLIESMYTTIKSVYQEMYILAERDEDELQNLIFIGANDPLDMKKIEGLNDVEVKEGELILDGNTKLMNLN</sequence>
<feature type="transmembrane region" description="Helical" evidence="2">
    <location>
        <begin position="27"/>
        <end position="48"/>
    </location>
</feature>
<accession>A0A4R2AWL5</accession>
<keyword evidence="2" id="KW-1133">Transmembrane helix</keyword>
<dbReference type="InterPro" id="IPR036259">
    <property type="entry name" value="MFS_trans_sf"/>
</dbReference>
<dbReference type="SUPFAM" id="SSF103473">
    <property type="entry name" value="MFS general substrate transporter"/>
    <property type="match status" value="1"/>
</dbReference>
<feature type="transmembrane region" description="Helical" evidence="2">
    <location>
        <begin position="186"/>
        <end position="202"/>
    </location>
</feature>
<dbReference type="EMBL" id="SLVV01000020">
    <property type="protein sequence ID" value="TCN18407.1"/>
    <property type="molecule type" value="Genomic_DNA"/>
</dbReference>
<protein>
    <submittedName>
        <fullName evidence="3">Spermine/spermidine synthase</fullName>
    </submittedName>
</protein>
<gene>
    <name evidence="3" type="ORF">EV146_1205</name>
</gene>
<dbReference type="GO" id="GO:0010487">
    <property type="term" value="F:thermospermine synthase activity"/>
    <property type="evidence" value="ECO:0007669"/>
    <property type="project" value="TreeGrafter"/>
</dbReference>
<keyword evidence="1" id="KW-0620">Polyamine biosynthesis</keyword>
<feature type="transmembrane region" description="Helical" evidence="2">
    <location>
        <begin position="98"/>
        <end position="118"/>
    </location>
</feature>